<dbReference type="SUPFAM" id="SSF103473">
    <property type="entry name" value="MFS general substrate transporter"/>
    <property type="match status" value="2"/>
</dbReference>
<keyword evidence="11" id="KW-1185">Reference proteome</keyword>
<dbReference type="InterPro" id="IPR011701">
    <property type="entry name" value="MFS"/>
</dbReference>
<evidence type="ECO:0000313" key="11">
    <source>
        <dbReference type="Proteomes" id="UP001152562"/>
    </source>
</evidence>
<dbReference type="Pfam" id="PF04127">
    <property type="entry name" value="DFP"/>
    <property type="match status" value="2"/>
</dbReference>
<evidence type="ECO:0000256" key="7">
    <source>
        <dbReference type="ARBA" id="ARBA00023136"/>
    </source>
</evidence>
<reference evidence="10" key="1">
    <citation type="submission" date="2022-05" db="EMBL/GenBank/DDBJ databases">
        <authorList>
            <person name="Okamura Y."/>
        </authorList>
    </citation>
    <scope>NUCLEOTIDE SEQUENCE</scope>
</reference>
<evidence type="ECO:0000256" key="5">
    <source>
        <dbReference type="ARBA" id="ARBA00022692"/>
    </source>
</evidence>
<evidence type="ECO:0000313" key="10">
    <source>
        <dbReference type="EMBL" id="CAH3937029.1"/>
    </source>
</evidence>
<feature type="domain" description="Major facilitator superfamily (MFS) profile" evidence="9">
    <location>
        <begin position="36"/>
        <end position="528"/>
    </location>
</feature>
<protein>
    <recommendedName>
        <fullName evidence="9">Major facilitator superfamily (MFS) profile domain-containing protein</fullName>
    </recommendedName>
</protein>
<evidence type="ECO:0000256" key="8">
    <source>
        <dbReference type="SAM" id="Phobius"/>
    </source>
</evidence>
<dbReference type="InterPro" id="IPR007085">
    <property type="entry name" value="DNA/pantothenate-metab_flavo_C"/>
</dbReference>
<dbReference type="Pfam" id="PF07690">
    <property type="entry name" value="MFS_1"/>
    <property type="match status" value="1"/>
</dbReference>
<dbReference type="GO" id="GO:0022857">
    <property type="term" value="F:transmembrane transporter activity"/>
    <property type="evidence" value="ECO:0007669"/>
    <property type="project" value="InterPro"/>
</dbReference>
<dbReference type="PANTHER" id="PTHR23511">
    <property type="entry name" value="SYNAPTIC VESICLE GLYCOPROTEIN 2"/>
    <property type="match status" value="1"/>
</dbReference>
<feature type="transmembrane region" description="Helical" evidence="8">
    <location>
        <begin position="675"/>
        <end position="694"/>
    </location>
</feature>
<evidence type="ECO:0000256" key="1">
    <source>
        <dbReference type="ARBA" id="ARBA00004141"/>
    </source>
</evidence>
<feature type="transmembrane region" description="Helical" evidence="8">
    <location>
        <begin position="546"/>
        <end position="566"/>
    </location>
</feature>
<dbReference type="GO" id="GO:0003824">
    <property type="term" value="F:catalytic activity"/>
    <property type="evidence" value="ECO:0007669"/>
    <property type="project" value="UniProtKB-ARBA"/>
</dbReference>
<dbReference type="Gene3D" id="1.20.1250.20">
    <property type="entry name" value="MFS general substrate transporter like domains"/>
    <property type="match status" value="2"/>
</dbReference>
<dbReference type="Proteomes" id="UP001152562">
    <property type="component" value="Unassembled WGS sequence"/>
</dbReference>
<evidence type="ECO:0000256" key="3">
    <source>
        <dbReference type="ARBA" id="ARBA00008335"/>
    </source>
</evidence>
<dbReference type="AlphaFoldDB" id="A0A9P0X1V5"/>
<evidence type="ECO:0000259" key="9">
    <source>
        <dbReference type="PROSITE" id="PS50850"/>
    </source>
</evidence>
<accession>A0A9P0X1V5</accession>
<dbReference type="GO" id="GO:0015937">
    <property type="term" value="P:coenzyme A biosynthetic process"/>
    <property type="evidence" value="ECO:0007669"/>
    <property type="project" value="UniProtKB-ARBA"/>
</dbReference>
<sequence length="1133" mass="124814">MHIKANKDSNLEEKRPLSVATVEEALTATGFGKYNFGLLLICSWTLQAMGMDLFGTSFVVAAAVCDLELSLQQRALLTATPLVGVVLGAQLWGYVSDTKGRRLTLVLSMAVGFVFAALSSFAPEWKSMAFMKLISSTFTSASNSGAYTLLGESCPERSRGRSMLLCTCSLMCSQAVVAVFAFPILPMKFSYWIDFLGIYYRPWRLLAFIMAIPCALTACLLQFFEESPKFLVSRGQPDRALNVLQRIYACNTGHKADQFPVKKLMQEQEIATTLTETDSFFSALWQQTTALFRRPLLKDTLKLFYIVTVIYMTGSGFILWLPYIMNNLFSVLETGEGAGMNLCTVIRYSTDIFANAANNNTIQEVCNDTIQPTTLISAMSYGALASLSNLVLSLTCGSRKRLAMMGIVSLSATSAVLLNVVPIPIAGGVFFFLFLLCALSMGILSVYFVELYPTSLRGMASCLSVMLGRSSAFLGVNAIGYLISANCEATFYGWAILLLSFGRYSYTLIGTIGVNTIAYACVTYGTTIIVPSSACELHTTSTQRGILAAGPIIGLILGSGLWGLLADLFGRRRTLLISMLSAAVVNVVGSFSVNWIMLLCLQFLCALLASGLFSQSMSMLSESVPIAKRNVVMLLANSISFLAQGLMAVFAIPIIPLTFSYYIPILNIHWNSWRTLQIVYSLPSLVAAGCMYYLEESPKTGAFIMWLPTISNQVLKLVKAGKGMELTVCGVLNASRTWEPNSGVSPCSLDVGAMLTVFTLGLIHSILICLVSISTFLIYLYIETIPNFSNLKLKHLLLCSLKTRDHRPYRVIKRLRAVVTMSGSWEEFFATHLPPTDFEDNRSLLKEFCERHDRQGHRIVLVTSGGTTVPLEHNTVRFVDNFSAGKRGSASAEYFLDQGYAVIFMHRLKSLEPFTRHFNGQKLLDMLEMQDESNNTTIRVKQDSVFALAPVLSRYQAAHAAGAILHVAFTTVSEYFWLLRAACEVLAKSGPRALLYLAAAVSDFYIPKDSIPTHKMQSESGPPVIQLHLVPKMLAPLVNLWVPNAYVVSFKLETEENLLIPKSRAALEKYKHKMVIANMLQNRHQRVLVVTRDANQEILLSREELLAGADIEAGIVGVIVSHHSDHLAHSEAR</sequence>
<dbReference type="InterPro" id="IPR036259">
    <property type="entry name" value="MFS_trans_sf"/>
</dbReference>
<keyword evidence="4" id="KW-0813">Transport</keyword>
<comment type="similarity">
    <text evidence="3">Belongs to the major facilitator superfamily.</text>
</comment>
<evidence type="ECO:0000256" key="4">
    <source>
        <dbReference type="ARBA" id="ARBA00022448"/>
    </source>
</evidence>
<evidence type="ECO:0000256" key="2">
    <source>
        <dbReference type="ARBA" id="ARBA00005703"/>
    </source>
</evidence>
<feature type="transmembrane region" description="Helical" evidence="8">
    <location>
        <begin position="75"/>
        <end position="95"/>
    </location>
</feature>
<organism evidence="10 11">
    <name type="scientific">Pieris brassicae</name>
    <name type="common">White butterfly</name>
    <name type="synonym">Large white butterfly</name>
    <dbReference type="NCBI Taxonomy" id="7116"/>
    <lineage>
        <taxon>Eukaryota</taxon>
        <taxon>Metazoa</taxon>
        <taxon>Ecdysozoa</taxon>
        <taxon>Arthropoda</taxon>
        <taxon>Hexapoda</taxon>
        <taxon>Insecta</taxon>
        <taxon>Pterygota</taxon>
        <taxon>Neoptera</taxon>
        <taxon>Endopterygota</taxon>
        <taxon>Lepidoptera</taxon>
        <taxon>Glossata</taxon>
        <taxon>Ditrysia</taxon>
        <taxon>Papilionoidea</taxon>
        <taxon>Pieridae</taxon>
        <taxon>Pierinae</taxon>
        <taxon>Pieris</taxon>
    </lineage>
</organism>
<proteinExistence type="inferred from homology"/>
<feature type="transmembrane region" description="Helical" evidence="8">
    <location>
        <begin position="429"/>
        <end position="449"/>
    </location>
</feature>
<keyword evidence="5 8" id="KW-0812">Transmembrane</keyword>
<dbReference type="SUPFAM" id="SSF102645">
    <property type="entry name" value="CoaB-like"/>
    <property type="match status" value="1"/>
</dbReference>
<dbReference type="InterPro" id="IPR020846">
    <property type="entry name" value="MFS_dom"/>
</dbReference>
<dbReference type="InterPro" id="IPR035929">
    <property type="entry name" value="CoaB-like_sf"/>
</dbReference>
<dbReference type="PANTHER" id="PTHR23511:SF35">
    <property type="entry name" value="MAJOR FACILITATOR SUPERFAMILY (MFS) PROFILE DOMAIN-CONTAINING PROTEIN"/>
    <property type="match status" value="1"/>
</dbReference>
<dbReference type="GO" id="GO:0016020">
    <property type="term" value="C:membrane"/>
    <property type="evidence" value="ECO:0007669"/>
    <property type="project" value="UniProtKB-SubCell"/>
</dbReference>
<feature type="transmembrane region" description="Helical" evidence="8">
    <location>
        <begin position="755"/>
        <end position="782"/>
    </location>
</feature>
<dbReference type="EMBL" id="CALOZG010000001">
    <property type="protein sequence ID" value="CAH3937029.1"/>
    <property type="molecule type" value="Genomic_DNA"/>
</dbReference>
<feature type="transmembrane region" description="Helical" evidence="8">
    <location>
        <begin position="402"/>
        <end position="423"/>
    </location>
</feature>
<comment type="subcellular location">
    <subcellularLocation>
        <location evidence="1">Membrane</location>
        <topology evidence="1">Multi-pass membrane protein</topology>
    </subcellularLocation>
</comment>
<feature type="transmembrane region" description="Helical" evidence="8">
    <location>
        <begin position="303"/>
        <end position="325"/>
    </location>
</feature>
<comment type="similarity">
    <text evidence="2">Belongs to the PPC synthetase family.</text>
</comment>
<dbReference type="Pfam" id="PF00083">
    <property type="entry name" value="Sugar_tr"/>
    <property type="match status" value="1"/>
</dbReference>
<evidence type="ECO:0000256" key="6">
    <source>
        <dbReference type="ARBA" id="ARBA00022989"/>
    </source>
</evidence>
<keyword evidence="6 8" id="KW-1133">Transmembrane helix</keyword>
<feature type="transmembrane region" description="Helical" evidence="8">
    <location>
        <begin position="595"/>
        <end position="613"/>
    </location>
</feature>
<dbReference type="InterPro" id="IPR005828">
    <property type="entry name" value="MFS_sugar_transport-like"/>
</dbReference>
<feature type="transmembrane region" description="Helical" evidence="8">
    <location>
        <begin position="634"/>
        <end position="663"/>
    </location>
</feature>
<gene>
    <name evidence="10" type="ORF">PIBRA_LOCUS1286</name>
</gene>
<feature type="transmembrane region" description="Helical" evidence="8">
    <location>
        <begin position="205"/>
        <end position="224"/>
    </location>
</feature>
<keyword evidence="7 8" id="KW-0472">Membrane</keyword>
<feature type="transmembrane region" description="Helical" evidence="8">
    <location>
        <begin position="516"/>
        <end position="534"/>
    </location>
</feature>
<feature type="transmembrane region" description="Helical" evidence="8">
    <location>
        <begin position="162"/>
        <end position="185"/>
    </location>
</feature>
<feature type="transmembrane region" description="Helical" evidence="8">
    <location>
        <begin position="36"/>
        <end position="63"/>
    </location>
</feature>
<feature type="transmembrane region" description="Helical" evidence="8">
    <location>
        <begin position="375"/>
        <end position="395"/>
    </location>
</feature>
<dbReference type="Gene3D" id="3.40.50.10300">
    <property type="entry name" value="CoaB-like"/>
    <property type="match status" value="1"/>
</dbReference>
<name>A0A9P0X1V5_PIEBR</name>
<feature type="transmembrane region" description="Helical" evidence="8">
    <location>
        <begin position="102"/>
        <end position="122"/>
    </location>
</feature>
<feature type="transmembrane region" description="Helical" evidence="8">
    <location>
        <begin position="461"/>
        <end position="483"/>
    </location>
</feature>
<feature type="transmembrane region" description="Helical" evidence="8">
    <location>
        <begin position="128"/>
        <end position="150"/>
    </location>
</feature>
<comment type="caution">
    <text evidence="10">The sequence shown here is derived from an EMBL/GenBank/DDBJ whole genome shotgun (WGS) entry which is preliminary data.</text>
</comment>
<dbReference type="PROSITE" id="PS50850">
    <property type="entry name" value="MFS"/>
    <property type="match status" value="1"/>
</dbReference>